<comment type="caution">
    <text evidence="1">The sequence shown here is derived from an EMBL/GenBank/DDBJ whole genome shotgun (WGS) entry which is preliminary data.</text>
</comment>
<proteinExistence type="predicted"/>
<evidence type="ECO:0000313" key="1">
    <source>
        <dbReference type="EMBL" id="MET4560352.1"/>
    </source>
</evidence>
<keyword evidence="2" id="KW-1185">Reference proteome</keyword>
<name>A0ABV2PHC0_9BACI</name>
<dbReference type="Proteomes" id="UP001549363">
    <property type="component" value="Unassembled WGS sequence"/>
</dbReference>
<sequence length="72" mass="8548">MNVVHYYENKTAVLNQLLVRIPAIDEQIHIKGRKAKVVEIIKMDDHKYHVHVMFEKITKKQPLTKDLGKKKR</sequence>
<gene>
    <name evidence="1" type="ORF">ABIA69_001496</name>
</gene>
<reference evidence="1 2" key="1">
    <citation type="submission" date="2024-06" db="EMBL/GenBank/DDBJ databases">
        <title>Sorghum-associated microbial communities from plants grown in Nebraska, USA.</title>
        <authorList>
            <person name="Schachtman D."/>
        </authorList>
    </citation>
    <scope>NUCLEOTIDE SEQUENCE [LARGE SCALE GENOMIC DNA]</scope>
    <source>
        <strain evidence="1 2">736</strain>
    </source>
</reference>
<dbReference type="EMBL" id="JBEPSB010000004">
    <property type="protein sequence ID" value="MET4560352.1"/>
    <property type="molecule type" value="Genomic_DNA"/>
</dbReference>
<protein>
    <recommendedName>
        <fullName evidence="3">Preprotein translocase subunit SecA</fullName>
    </recommendedName>
</protein>
<evidence type="ECO:0000313" key="2">
    <source>
        <dbReference type="Proteomes" id="UP001549363"/>
    </source>
</evidence>
<dbReference type="RefSeq" id="WP_354471410.1">
    <property type="nucleotide sequence ID" value="NZ_JBEPSB010000004.1"/>
</dbReference>
<evidence type="ECO:0008006" key="3">
    <source>
        <dbReference type="Google" id="ProtNLM"/>
    </source>
</evidence>
<accession>A0ABV2PHC0</accession>
<organism evidence="1 2">
    <name type="scientific">Lysinibacillus parviboronicapiens</name>
    <dbReference type="NCBI Taxonomy" id="436516"/>
    <lineage>
        <taxon>Bacteria</taxon>
        <taxon>Bacillati</taxon>
        <taxon>Bacillota</taxon>
        <taxon>Bacilli</taxon>
        <taxon>Bacillales</taxon>
        <taxon>Bacillaceae</taxon>
        <taxon>Lysinibacillus</taxon>
    </lineage>
</organism>